<dbReference type="PROSITE" id="PS01117">
    <property type="entry name" value="HTH_MARR_1"/>
    <property type="match status" value="1"/>
</dbReference>
<dbReference type="PROSITE" id="PS50995">
    <property type="entry name" value="HTH_MARR_2"/>
    <property type="match status" value="1"/>
</dbReference>
<reference evidence="6 7" key="1">
    <citation type="submission" date="2019-10" db="EMBL/GenBank/DDBJ databases">
        <title>Isolation, Identification of Microvirga thermotolerans HR1, a novel thermophilic bacterium and Comparative Genomics of the genus Microvirga.</title>
        <authorList>
            <person name="Li J."/>
            <person name="Zhang W."/>
            <person name="Lin M."/>
            <person name="Wang J."/>
        </authorList>
    </citation>
    <scope>NUCLEOTIDE SEQUENCE [LARGE SCALE GENOMIC DNA]</scope>
    <source>
        <strain evidence="6 7">HR1</strain>
    </source>
</reference>
<dbReference type="KEGG" id="mico:GDR74_08055"/>
<keyword evidence="7" id="KW-1185">Reference proteome</keyword>
<keyword evidence="3" id="KW-0804">Transcription</keyword>
<proteinExistence type="predicted"/>
<dbReference type="SUPFAM" id="SSF46785">
    <property type="entry name" value="Winged helix' DNA-binding domain"/>
    <property type="match status" value="1"/>
</dbReference>
<evidence type="ECO:0000313" key="7">
    <source>
        <dbReference type="Proteomes" id="UP000325614"/>
    </source>
</evidence>
<dbReference type="InterPro" id="IPR036388">
    <property type="entry name" value="WH-like_DNA-bd_sf"/>
</dbReference>
<dbReference type="PRINTS" id="PR00598">
    <property type="entry name" value="HTHMARR"/>
</dbReference>
<dbReference type="Proteomes" id="UP000325614">
    <property type="component" value="Chromosome"/>
</dbReference>
<evidence type="ECO:0000313" key="6">
    <source>
        <dbReference type="EMBL" id="QFU16179.1"/>
    </source>
</evidence>
<evidence type="ECO:0000259" key="5">
    <source>
        <dbReference type="PROSITE" id="PS50995"/>
    </source>
</evidence>
<dbReference type="InterPro" id="IPR000835">
    <property type="entry name" value="HTH_MarR-typ"/>
</dbReference>
<gene>
    <name evidence="6" type="ORF">GDR74_08055</name>
</gene>
<dbReference type="InterPro" id="IPR052067">
    <property type="entry name" value="Metal_resp_HTH_trans_reg"/>
</dbReference>
<dbReference type="Pfam" id="PF01047">
    <property type="entry name" value="MarR"/>
    <property type="match status" value="1"/>
</dbReference>
<protein>
    <submittedName>
        <fullName evidence="6">MarR family transcriptional regulator</fullName>
    </submittedName>
</protein>
<dbReference type="PANTHER" id="PTHR35790:SF4">
    <property type="entry name" value="HTH-TYPE TRANSCRIPTIONAL REGULATOR PCHR"/>
    <property type="match status" value="1"/>
</dbReference>
<sequence length="260" mass="28867">MTSSMPPACCRKRPGAPSSRASSARSTSRPCRAPPPKSPPFRPIRPDRFHAAKLEARPRPIERGKPGPVFVKAPPFGCARNVDGILVAQATVRRMTASRSTARKDAFEPKLVLEEFLPYRLKVLASLTSNALAQIYAERFGLSIPAWRVIVTLGQYEVRTARDIAAHGVMHKSTISRAVSSLEQRGLIQRRPNEDDRREEWLALTAEGRRIYESLAPQALGFESQLLSVLTREEQALLVTLIDRLTVRARAMAPEGDIEP</sequence>
<dbReference type="InterPro" id="IPR036390">
    <property type="entry name" value="WH_DNA-bd_sf"/>
</dbReference>
<dbReference type="Gene3D" id="1.10.10.10">
    <property type="entry name" value="Winged helix-like DNA-binding domain superfamily/Winged helix DNA-binding domain"/>
    <property type="match status" value="1"/>
</dbReference>
<keyword evidence="2" id="KW-0238">DNA-binding</keyword>
<evidence type="ECO:0000256" key="1">
    <source>
        <dbReference type="ARBA" id="ARBA00023015"/>
    </source>
</evidence>
<dbReference type="EMBL" id="CP045423">
    <property type="protein sequence ID" value="QFU16179.1"/>
    <property type="molecule type" value="Genomic_DNA"/>
</dbReference>
<dbReference type="SMART" id="SM00347">
    <property type="entry name" value="HTH_MARR"/>
    <property type="match status" value="1"/>
</dbReference>
<evidence type="ECO:0000256" key="2">
    <source>
        <dbReference type="ARBA" id="ARBA00023125"/>
    </source>
</evidence>
<feature type="compositionally biased region" description="Low complexity" evidence="4">
    <location>
        <begin position="15"/>
        <end position="31"/>
    </location>
</feature>
<dbReference type="AlphaFoldDB" id="A0A5P9JVH1"/>
<evidence type="ECO:0000256" key="3">
    <source>
        <dbReference type="ARBA" id="ARBA00023163"/>
    </source>
</evidence>
<organism evidence="6 7">
    <name type="scientific">Microvirga thermotolerans</name>
    <dbReference type="NCBI Taxonomy" id="2651334"/>
    <lineage>
        <taxon>Bacteria</taxon>
        <taxon>Pseudomonadati</taxon>
        <taxon>Pseudomonadota</taxon>
        <taxon>Alphaproteobacteria</taxon>
        <taxon>Hyphomicrobiales</taxon>
        <taxon>Methylobacteriaceae</taxon>
        <taxon>Microvirga</taxon>
    </lineage>
</organism>
<feature type="domain" description="HTH marR-type" evidence="5">
    <location>
        <begin position="114"/>
        <end position="247"/>
    </location>
</feature>
<name>A0A5P9JVH1_9HYPH</name>
<dbReference type="PANTHER" id="PTHR35790">
    <property type="entry name" value="HTH-TYPE TRANSCRIPTIONAL REGULATOR PCHR"/>
    <property type="match status" value="1"/>
</dbReference>
<dbReference type="GO" id="GO:0003700">
    <property type="term" value="F:DNA-binding transcription factor activity"/>
    <property type="evidence" value="ECO:0007669"/>
    <property type="project" value="InterPro"/>
</dbReference>
<keyword evidence="1" id="KW-0805">Transcription regulation</keyword>
<feature type="region of interest" description="Disordered" evidence="4">
    <location>
        <begin position="1"/>
        <end position="47"/>
    </location>
</feature>
<dbReference type="InterPro" id="IPR023187">
    <property type="entry name" value="Tscrpt_reg_MarR-type_CS"/>
</dbReference>
<accession>A0A5P9JVH1</accession>
<feature type="compositionally biased region" description="Pro residues" evidence="4">
    <location>
        <begin position="32"/>
        <end position="43"/>
    </location>
</feature>
<evidence type="ECO:0000256" key="4">
    <source>
        <dbReference type="SAM" id="MobiDB-lite"/>
    </source>
</evidence>
<dbReference type="GO" id="GO:0003677">
    <property type="term" value="F:DNA binding"/>
    <property type="evidence" value="ECO:0007669"/>
    <property type="project" value="UniProtKB-KW"/>
</dbReference>